<keyword evidence="5" id="KW-1185">Reference proteome</keyword>
<dbReference type="GO" id="GO:0033063">
    <property type="term" value="C:Rad51B-Rad51C-Rad51D-XRCC2 complex"/>
    <property type="evidence" value="ECO:0007669"/>
    <property type="project" value="TreeGrafter"/>
</dbReference>
<evidence type="ECO:0008006" key="6">
    <source>
        <dbReference type="Google" id="ProtNLM"/>
    </source>
</evidence>
<accession>A0A1E1KKP4</accession>
<comment type="caution">
    <text evidence="4">The sequence shown here is derived from an EMBL/GenBank/DDBJ whole genome shotgun (WGS) entry which is preliminary data.</text>
</comment>
<protein>
    <recommendedName>
        <fullName evidence="6">DNA recombination and repair protein Rad51-like C-terminal domain-containing protein</fullName>
    </recommendedName>
</protein>
<dbReference type="GO" id="GO:0000400">
    <property type="term" value="F:four-way junction DNA binding"/>
    <property type="evidence" value="ECO:0007669"/>
    <property type="project" value="TreeGrafter"/>
</dbReference>
<comment type="subcellular location">
    <subcellularLocation>
        <location evidence="1">Nucleus</location>
    </subcellularLocation>
</comment>
<dbReference type="InterPro" id="IPR027417">
    <property type="entry name" value="P-loop_NTPase"/>
</dbReference>
<feature type="compositionally biased region" description="Low complexity" evidence="3">
    <location>
        <begin position="340"/>
        <end position="353"/>
    </location>
</feature>
<dbReference type="InterPro" id="IPR051988">
    <property type="entry name" value="HRR_RAD51_Paralog"/>
</dbReference>
<reference evidence="5" key="1">
    <citation type="submission" date="2016-03" db="EMBL/GenBank/DDBJ databases">
        <authorList>
            <person name="Ploux O."/>
        </authorList>
    </citation>
    <scope>NUCLEOTIDE SEQUENCE [LARGE SCALE GENOMIC DNA]</scope>
    <source>
        <strain evidence="5">UK7</strain>
    </source>
</reference>
<dbReference type="GO" id="GO:0000723">
    <property type="term" value="P:telomere maintenance"/>
    <property type="evidence" value="ECO:0007669"/>
    <property type="project" value="TreeGrafter"/>
</dbReference>
<dbReference type="GO" id="GO:0000724">
    <property type="term" value="P:double-strand break repair via homologous recombination"/>
    <property type="evidence" value="ECO:0007669"/>
    <property type="project" value="TreeGrafter"/>
</dbReference>
<dbReference type="GO" id="GO:0007131">
    <property type="term" value="P:reciprocal meiotic recombination"/>
    <property type="evidence" value="ECO:0007669"/>
    <property type="project" value="TreeGrafter"/>
</dbReference>
<dbReference type="GO" id="GO:0003697">
    <property type="term" value="F:single-stranded DNA binding"/>
    <property type="evidence" value="ECO:0007669"/>
    <property type="project" value="TreeGrafter"/>
</dbReference>
<proteinExistence type="predicted"/>
<evidence type="ECO:0000256" key="1">
    <source>
        <dbReference type="ARBA" id="ARBA00004123"/>
    </source>
</evidence>
<dbReference type="AlphaFoldDB" id="A0A1E1KKP4"/>
<dbReference type="GO" id="GO:0005657">
    <property type="term" value="C:replication fork"/>
    <property type="evidence" value="ECO:0007669"/>
    <property type="project" value="TreeGrafter"/>
</dbReference>
<dbReference type="SUPFAM" id="SSF52540">
    <property type="entry name" value="P-loop containing nucleoside triphosphate hydrolases"/>
    <property type="match status" value="1"/>
</dbReference>
<keyword evidence="2" id="KW-0539">Nucleus</keyword>
<dbReference type="Proteomes" id="UP000178129">
    <property type="component" value="Unassembled WGS sequence"/>
</dbReference>
<dbReference type="InParanoid" id="A0A1E1KKP4"/>
<sequence length="534" mass="57757">MIHIDHSLLTNAPPSPPKPALPIIASYLLDLEEKQRKRFSGKGRPERLSAGCREVDEVLGGGVERGVVLGISAGVEGKEARLLSLHLLASVLLPSRPSLSSNHQSTSQSPRTKAIIIDTSGSFPLPLLASVLKSRLLEIQSQKAQNAVKTGNHAVKVSEPSKDARGAGSGGVDDQVQKCLEMVAVSRVFDVEGLWEVIGEVDHADSVSMVRDSGGEYDNKREMKGGGAGEGAAFREQDVGDDEVEILDSEEDLTPPTLPVLLKDQELQLSENEGTEIIIVDNMTHIINELFARKEKSDAHTLLTLLSSTLHTLSKTKNILTILHNATNPSTNPQYSHPLSHNSNQNQNQNHNHSALQATTTRSIFASAATKPALGQIFAQFPDIHVFMHRLPRGRRDAEVLYSGGIDADVIPTTTDREAFTNRNAFTHETKPAAVITYTTILEILKDEAPLLDVPDSSLPPRRDSSLRFAYREQKWTAIDVSPDGLGIVGAFAERGGMKGMGMSREKGRTRIDEGLSGGVGSVAKVWGFGGPRV</sequence>
<feature type="region of interest" description="Disordered" evidence="3">
    <location>
        <begin position="328"/>
        <end position="353"/>
    </location>
</feature>
<evidence type="ECO:0000256" key="3">
    <source>
        <dbReference type="SAM" id="MobiDB-lite"/>
    </source>
</evidence>
<name>A0A1E1KKP4_9HELO</name>
<dbReference type="GO" id="GO:0005815">
    <property type="term" value="C:microtubule organizing center"/>
    <property type="evidence" value="ECO:0007669"/>
    <property type="project" value="TreeGrafter"/>
</dbReference>
<dbReference type="GO" id="GO:0042148">
    <property type="term" value="P:DNA strand invasion"/>
    <property type="evidence" value="ECO:0007669"/>
    <property type="project" value="TreeGrafter"/>
</dbReference>
<dbReference type="STRING" id="914237.A0A1E1KKP4"/>
<feature type="compositionally biased region" description="Polar residues" evidence="3">
    <location>
        <begin position="328"/>
        <end position="339"/>
    </location>
</feature>
<gene>
    <name evidence="4" type="ORF">RCO7_06365</name>
</gene>
<dbReference type="GO" id="GO:0008094">
    <property type="term" value="F:ATP-dependent activity, acting on DNA"/>
    <property type="evidence" value="ECO:0007669"/>
    <property type="project" value="TreeGrafter"/>
</dbReference>
<organism evidence="4 5">
    <name type="scientific">Rhynchosporium graminicola</name>
    <dbReference type="NCBI Taxonomy" id="2792576"/>
    <lineage>
        <taxon>Eukaryota</taxon>
        <taxon>Fungi</taxon>
        <taxon>Dikarya</taxon>
        <taxon>Ascomycota</taxon>
        <taxon>Pezizomycotina</taxon>
        <taxon>Leotiomycetes</taxon>
        <taxon>Helotiales</taxon>
        <taxon>Ploettnerulaceae</taxon>
        <taxon>Rhynchosporium</taxon>
    </lineage>
</organism>
<evidence type="ECO:0000313" key="4">
    <source>
        <dbReference type="EMBL" id="CZS98608.1"/>
    </source>
</evidence>
<dbReference type="EMBL" id="FJUW01000015">
    <property type="protein sequence ID" value="CZS98608.1"/>
    <property type="molecule type" value="Genomic_DNA"/>
</dbReference>
<evidence type="ECO:0000313" key="5">
    <source>
        <dbReference type="Proteomes" id="UP000178129"/>
    </source>
</evidence>
<dbReference type="PANTHER" id="PTHR46457:SF1">
    <property type="entry name" value="DNA REPAIR PROTEIN RAD51 HOMOLOG 4"/>
    <property type="match status" value="1"/>
</dbReference>
<evidence type="ECO:0000256" key="2">
    <source>
        <dbReference type="ARBA" id="ARBA00023242"/>
    </source>
</evidence>
<dbReference type="PANTHER" id="PTHR46457">
    <property type="entry name" value="DNA REPAIR PROTEIN RAD51 HOMOLOG 4"/>
    <property type="match status" value="1"/>
</dbReference>
<dbReference type="Gene3D" id="3.40.50.300">
    <property type="entry name" value="P-loop containing nucleotide triphosphate hydrolases"/>
    <property type="match status" value="1"/>
</dbReference>